<reference evidence="3 4" key="1">
    <citation type="submission" date="2018-08" db="EMBL/GenBank/DDBJ databases">
        <title>Aphanomyces genome sequencing and annotation.</title>
        <authorList>
            <person name="Minardi D."/>
            <person name="Oidtmann B."/>
            <person name="Van Der Giezen M."/>
            <person name="Studholme D.J."/>
        </authorList>
    </citation>
    <scope>NUCLEOTIDE SEQUENCE [LARGE SCALE GENOMIC DNA]</scope>
    <source>
        <strain evidence="2 3">Da</strain>
        <strain evidence="1 4">Sv</strain>
    </source>
</reference>
<gene>
    <name evidence="1" type="ORF">DYB35_007330</name>
    <name evidence="2" type="ORF">DYB37_008765</name>
</gene>
<evidence type="ECO:0000313" key="3">
    <source>
        <dbReference type="Proteomes" id="UP000285430"/>
    </source>
</evidence>
<comment type="caution">
    <text evidence="2">The sequence shown here is derived from an EMBL/GenBank/DDBJ whole genome shotgun (WGS) entry which is preliminary data.</text>
</comment>
<proteinExistence type="predicted"/>
<evidence type="ECO:0000313" key="2">
    <source>
        <dbReference type="EMBL" id="RHZ15731.1"/>
    </source>
</evidence>
<dbReference type="EMBL" id="QUTG01002065">
    <property type="protein sequence ID" value="RHY97777.1"/>
    <property type="molecule type" value="Genomic_DNA"/>
</dbReference>
<evidence type="ECO:0000313" key="1">
    <source>
        <dbReference type="EMBL" id="RHY97777.1"/>
    </source>
</evidence>
<dbReference type="Proteomes" id="UP000285712">
    <property type="component" value="Unassembled WGS sequence"/>
</dbReference>
<dbReference type="AlphaFoldDB" id="A0A3R7B1X9"/>
<accession>A0A3R7B1X9</accession>
<evidence type="ECO:0000313" key="4">
    <source>
        <dbReference type="Proteomes" id="UP000285712"/>
    </source>
</evidence>
<protein>
    <submittedName>
        <fullName evidence="2">Uncharacterized protein</fullName>
    </submittedName>
</protein>
<dbReference type="Proteomes" id="UP000285430">
    <property type="component" value="Unassembled WGS sequence"/>
</dbReference>
<dbReference type="EMBL" id="QUTH01004066">
    <property type="protein sequence ID" value="RHZ15731.1"/>
    <property type="molecule type" value="Genomic_DNA"/>
</dbReference>
<name>A0A3R7B1X9_APHAT</name>
<organism evidence="2 3">
    <name type="scientific">Aphanomyces astaci</name>
    <name type="common">Crayfish plague agent</name>
    <dbReference type="NCBI Taxonomy" id="112090"/>
    <lineage>
        <taxon>Eukaryota</taxon>
        <taxon>Sar</taxon>
        <taxon>Stramenopiles</taxon>
        <taxon>Oomycota</taxon>
        <taxon>Saprolegniomycetes</taxon>
        <taxon>Saprolegniales</taxon>
        <taxon>Verrucalvaceae</taxon>
        <taxon>Aphanomyces</taxon>
    </lineage>
</organism>
<sequence length="100" mass="11041">MCVITLAVLSTNRRPVADPLPTRHESCASTDVVSPQRLVCQTTLQLMIQQYDVEGDKNDGLDGKMFKNTTLWRNGSTPANLDSIPSDFNLGLTRQMVTCV</sequence>